<proteinExistence type="predicted"/>
<evidence type="ECO:0000313" key="1">
    <source>
        <dbReference type="EMBL" id="GAS84616.1"/>
    </source>
</evidence>
<evidence type="ECO:0000313" key="2">
    <source>
        <dbReference type="Proteomes" id="UP000069697"/>
    </source>
</evidence>
<comment type="caution">
    <text evidence="1">The sequence shown here is derived from an EMBL/GenBank/DDBJ whole genome shotgun (WGS) entry which is preliminary data.</text>
</comment>
<name>A0A100VR82_PAEAM</name>
<reference evidence="1 2" key="1">
    <citation type="journal article" date="2016" name="Genome Announc.">
        <title>Draft Genome Sequence of Paenibacillus amylolyticus Heshi-A3, Isolated from Fermented Rice Bran in a Japanese Fermented Seafood Dish.</title>
        <authorList>
            <person name="Akuzawa S."/>
            <person name="Nagaoka J."/>
            <person name="Kanekatsu M."/>
            <person name="Kubota E."/>
            <person name="Ohtake R."/>
            <person name="Suzuki T."/>
            <person name="Kanesaki Y."/>
        </authorList>
    </citation>
    <scope>NUCLEOTIDE SEQUENCE [LARGE SCALE GENOMIC DNA]</scope>
    <source>
        <strain evidence="1 2">Heshi-A3</strain>
    </source>
</reference>
<protein>
    <submittedName>
        <fullName evidence="1">Uncharacterized protein</fullName>
    </submittedName>
</protein>
<reference evidence="2" key="2">
    <citation type="submission" date="2016-01" db="EMBL/GenBank/DDBJ databases">
        <title>Draft Genome Sequence of Paenibacillus amylolyticus Heshi-A3 that Was Isolated from Fermented Rice Bran with Aging Salted Mackerel, Which Was Named Heshiko as Traditional Fermented Seafood in Japan.</title>
        <authorList>
            <person name="Akuzawa S."/>
            <person name="Nakagawa J."/>
            <person name="Kanekatsu T."/>
            <person name="Kubota E."/>
            <person name="Ohtake R."/>
            <person name="Suzuki T."/>
            <person name="Kanesaki Y."/>
        </authorList>
    </citation>
    <scope>NUCLEOTIDE SEQUENCE [LARGE SCALE GENOMIC DNA]</scope>
    <source>
        <strain evidence="2">Heshi-A3</strain>
    </source>
</reference>
<gene>
    <name evidence="1" type="ORF">PAHA3_4719</name>
</gene>
<accession>A0A100VR82</accession>
<sequence>MKPIYSRAQLGYMKAKTQFEKQAVILEKKLEDTRKTEEISQEVMEGLVKSTGFHDAYNNLVLAENELIEWSHTTMKHEKTYRENRKPIDDMYLRLNSDPNMRAQIIDLAMKIR</sequence>
<dbReference type="Proteomes" id="UP000069697">
    <property type="component" value="Unassembled WGS sequence"/>
</dbReference>
<dbReference type="AlphaFoldDB" id="A0A100VR82"/>
<organism evidence="1 2">
    <name type="scientific">Paenibacillus amylolyticus</name>
    <dbReference type="NCBI Taxonomy" id="1451"/>
    <lineage>
        <taxon>Bacteria</taxon>
        <taxon>Bacillati</taxon>
        <taxon>Bacillota</taxon>
        <taxon>Bacilli</taxon>
        <taxon>Bacillales</taxon>
        <taxon>Paenibacillaceae</taxon>
        <taxon>Paenibacillus</taxon>
    </lineage>
</organism>
<dbReference type="RefSeq" id="WP_062836980.1">
    <property type="nucleotide sequence ID" value="NZ_BCNV01000005.1"/>
</dbReference>
<dbReference type="EMBL" id="BCNV01000005">
    <property type="protein sequence ID" value="GAS84616.1"/>
    <property type="molecule type" value="Genomic_DNA"/>
</dbReference>